<evidence type="ECO:0000313" key="1">
    <source>
        <dbReference type="EMBL" id="SEH04369.1"/>
    </source>
</evidence>
<gene>
    <name evidence="1" type="ORF">MBHS_00215</name>
</gene>
<name>A0A1H6F523_9GAMM</name>
<organism evidence="1 2">
    <name type="scientific">Candidatus Venteria ishoeyi</name>
    <dbReference type="NCBI Taxonomy" id="1899563"/>
    <lineage>
        <taxon>Bacteria</taxon>
        <taxon>Pseudomonadati</taxon>
        <taxon>Pseudomonadota</taxon>
        <taxon>Gammaproteobacteria</taxon>
        <taxon>Thiotrichales</taxon>
        <taxon>Thiotrichaceae</taxon>
        <taxon>Venteria</taxon>
    </lineage>
</organism>
<dbReference type="EMBL" id="FMSV02000046">
    <property type="protein sequence ID" value="SEH04369.1"/>
    <property type="molecule type" value="Genomic_DNA"/>
</dbReference>
<sequence length="73" mass="8181">MSEDKLIHDCLENSLENICQQGCRQVSQIILQMEQGETLPETTLLSAAQRQLLLLELKAIMAVYEKTGSCDVD</sequence>
<protein>
    <submittedName>
        <fullName evidence="1">Uncharacterized protein</fullName>
    </submittedName>
</protein>
<proteinExistence type="predicted"/>
<keyword evidence="2" id="KW-1185">Reference proteome</keyword>
<dbReference type="Proteomes" id="UP000236724">
    <property type="component" value="Unassembled WGS sequence"/>
</dbReference>
<evidence type="ECO:0000313" key="2">
    <source>
        <dbReference type="Proteomes" id="UP000236724"/>
    </source>
</evidence>
<dbReference type="AlphaFoldDB" id="A0A1H6F523"/>
<reference evidence="1 2" key="1">
    <citation type="submission" date="2016-10" db="EMBL/GenBank/DDBJ databases">
        <authorList>
            <person name="de Groot N.N."/>
        </authorList>
    </citation>
    <scope>NUCLEOTIDE SEQUENCE [LARGE SCALE GENOMIC DNA]</scope>
    <source>
        <strain evidence="1">MBHS1</strain>
    </source>
</reference>
<accession>A0A1H6F523</accession>
<dbReference type="RefSeq" id="WP_286018939.1">
    <property type="nucleotide sequence ID" value="NZ_FMSV02000046.1"/>
</dbReference>